<evidence type="ECO:0000313" key="1">
    <source>
        <dbReference type="EMBL" id="MBX00380.1"/>
    </source>
</evidence>
<proteinExistence type="predicted"/>
<sequence>MMELVGRSYSPEIRHIGNGTHRKSFVNKTIVHKHVGHAINCNSKTSTKTEAGKKALIEESIGKKGNCWDCIYYCKHIV</sequence>
<protein>
    <submittedName>
        <fullName evidence="1">Beta-carotene hydroxylase 5</fullName>
    </submittedName>
</protein>
<dbReference type="EMBL" id="GGEC01019896">
    <property type="protein sequence ID" value="MBX00380.1"/>
    <property type="molecule type" value="Transcribed_RNA"/>
</dbReference>
<accession>A0A2P2K3T4</accession>
<dbReference type="AlphaFoldDB" id="A0A2P2K3T4"/>
<name>A0A2P2K3T4_RHIMU</name>
<reference evidence="1" key="1">
    <citation type="submission" date="2018-02" db="EMBL/GenBank/DDBJ databases">
        <title>Rhizophora mucronata_Transcriptome.</title>
        <authorList>
            <person name="Meera S.P."/>
            <person name="Sreeshan A."/>
            <person name="Augustine A."/>
        </authorList>
    </citation>
    <scope>NUCLEOTIDE SEQUENCE</scope>
    <source>
        <tissue evidence="1">Leaf</tissue>
    </source>
</reference>
<organism evidence="1">
    <name type="scientific">Rhizophora mucronata</name>
    <name type="common">Asiatic mangrove</name>
    <dbReference type="NCBI Taxonomy" id="61149"/>
    <lineage>
        <taxon>Eukaryota</taxon>
        <taxon>Viridiplantae</taxon>
        <taxon>Streptophyta</taxon>
        <taxon>Embryophyta</taxon>
        <taxon>Tracheophyta</taxon>
        <taxon>Spermatophyta</taxon>
        <taxon>Magnoliopsida</taxon>
        <taxon>eudicotyledons</taxon>
        <taxon>Gunneridae</taxon>
        <taxon>Pentapetalae</taxon>
        <taxon>rosids</taxon>
        <taxon>fabids</taxon>
        <taxon>Malpighiales</taxon>
        <taxon>Rhizophoraceae</taxon>
        <taxon>Rhizophora</taxon>
    </lineage>
</organism>